<proteinExistence type="predicted"/>
<sequence>MTSSATPSFFFQNIPVRNAQTLEASLELFTNKGFFKTSVHDIAEKAQVSIGFIYHHFKDKEGIARSLYNLLLQRMNELIDQIEVAYTDTKSRCFAVIRTLFELTESEPEVMQFIIHARHKEFLPEEKSICSTTAFVRMRAFVFTGMDNGEIREMDPLVAAMIVYGGAIRMICLRLDDVVEAPLPTLLESLWENTWRGLDP</sequence>
<protein>
    <submittedName>
        <fullName evidence="4">TetR/AcrR family transcriptional regulator</fullName>
    </submittedName>
</protein>
<evidence type="ECO:0000313" key="4">
    <source>
        <dbReference type="EMBL" id="QEQ96932.1"/>
    </source>
</evidence>
<keyword evidence="5" id="KW-1185">Reference proteome</keyword>
<reference evidence="4 5" key="1">
    <citation type="journal article" date="2019" name="Biochem. Eng. J.">
        <title>Metabolic engineering of the marine bacteria Neptunomonas concharum for the production of acetoin and meso-2,3-butanediol from acetate.</title>
        <authorList>
            <person name="Li W."/>
            <person name="Pu N."/>
            <person name="Liu C.-X."/>
            <person name="Yuan Q.-P."/>
            <person name="Li Z.-J."/>
        </authorList>
    </citation>
    <scope>NUCLEOTIDE SEQUENCE [LARGE SCALE GENOMIC DNA]</scope>
    <source>
        <strain evidence="4 5">JCM17730</strain>
    </source>
</reference>
<dbReference type="PRINTS" id="PR00455">
    <property type="entry name" value="HTHTETR"/>
</dbReference>
<dbReference type="RefSeq" id="WP_138988307.1">
    <property type="nucleotide sequence ID" value="NZ_CP043869.1"/>
</dbReference>
<dbReference type="InterPro" id="IPR009057">
    <property type="entry name" value="Homeodomain-like_sf"/>
</dbReference>
<accession>A0A5P1RCC2</accession>
<dbReference type="PANTHER" id="PTHR43479:SF11">
    <property type="entry name" value="ACREF_ENVCD OPERON REPRESSOR-RELATED"/>
    <property type="match status" value="1"/>
</dbReference>
<dbReference type="KEGG" id="ncu:F0U83_09480"/>
<dbReference type="InterPro" id="IPR023772">
    <property type="entry name" value="DNA-bd_HTH_TetR-type_CS"/>
</dbReference>
<dbReference type="InterPro" id="IPR001647">
    <property type="entry name" value="HTH_TetR"/>
</dbReference>
<dbReference type="Pfam" id="PF00440">
    <property type="entry name" value="TetR_N"/>
    <property type="match status" value="1"/>
</dbReference>
<keyword evidence="1 2" id="KW-0238">DNA-binding</keyword>
<dbReference type="InterPro" id="IPR036271">
    <property type="entry name" value="Tet_transcr_reg_TetR-rel_C_sf"/>
</dbReference>
<dbReference type="SUPFAM" id="SSF46689">
    <property type="entry name" value="Homeodomain-like"/>
    <property type="match status" value="1"/>
</dbReference>
<evidence type="ECO:0000256" key="2">
    <source>
        <dbReference type="PROSITE-ProRule" id="PRU00335"/>
    </source>
</evidence>
<dbReference type="PROSITE" id="PS50977">
    <property type="entry name" value="HTH_TETR_2"/>
    <property type="match status" value="1"/>
</dbReference>
<dbReference type="InterPro" id="IPR050624">
    <property type="entry name" value="HTH-type_Tx_Regulator"/>
</dbReference>
<evidence type="ECO:0000256" key="1">
    <source>
        <dbReference type="ARBA" id="ARBA00023125"/>
    </source>
</evidence>
<feature type="domain" description="HTH tetR-type" evidence="3">
    <location>
        <begin position="15"/>
        <end position="75"/>
    </location>
</feature>
<dbReference type="PROSITE" id="PS01081">
    <property type="entry name" value="HTH_TETR_1"/>
    <property type="match status" value="1"/>
</dbReference>
<organism evidence="4 5">
    <name type="scientific">Neptunomonas concharum</name>
    <dbReference type="NCBI Taxonomy" id="1031538"/>
    <lineage>
        <taxon>Bacteria</taxon>
        <taxon>Pseudomonadati</taxon>
        <taxon>Pseudomonadota</taxon>
        <taxon>Gammaproteobacteria</taxon>
        <taxon>Oceanospirillales</taxon>
        <taxon>Oceanospirillaceae</taxon>
        <taxon>Neptunomonas</taxon>
    </lineage>
</organism>
<dbReference type="SUPFAM" id="SSF48498">
    <property type="entry name" value="Tetracyclin repressor-like, C-terminal domain"/>
    <property type="match status" value="1"/>
</dbReference>
<dbReference type="PANTHER" id="PTHR43479">
    <property type="entry name" value="ACREF/ENVCD OPERON REPRESSOR-RELATED"/>
    <property type="match status" value="1"/>
</dbReference>
<dbReference type="AlphaFoldDB" id="A0A5P1RCC2"/>
<gene>
    <name evidence="4" type="ORF">F0U83_09480</name>
</gene>
<dbReference type="EMBL" id="CP043869">
    <property type="protein sequence ID" value="QEQ96932.1"/>
    <property type="molecule type" value="Genomic_DNA"/>
</dbReference>
<name>A0A5P1RCC2_9GAMM</name>
<dbReference type="GO" id="GO:0003677">
    <property type="term" value="F:DNA binding"/>
    <property type="evidence" value="ECO:0007669"/>
    <property type="project" value="UniProtKB-UniRule"/>
</dbReference>
<evidence type="ECO:0000259" key="3">
    <source>
        <dbReference type="PROSITE" id="PS50977"/>
    </source>
</evidence>
<dbReference type="Gene3D" id="1.10.357.10">
    <property type="entry name" value="Tetracycline Repressor, domain 2"/>
    <property type="match status" value="1"/>
</dbReference>
<dbReference type="Proteomes" id="UP000324760">
    <property type="component" value="Chromosome"/>
</dbReference>
<dbReference type="OrthoDB" id="116240at2"/>
<evidence type="ECO:0000313" key="5">
    <source>
        <dbReference type="Proteomes" id="UP000324760"/>
    </source>
</evidence>
<feature type="DNA-binding region" description="H-T-H motif" evidence="2">
    <location>
        <begin position="38"/>
        <end position="57"/>
    </location>
</feature>